<dbReference type="EMBL" id="OGVC01000012">
    <property type="protein sequence ID" value="SPC37713.1"/>
    <property type="molecule type" value="Genomic_DNA"/>
</dbReference>
<evidence type="ECO:0000313" key="2">
    <source>
        <dbReference type="Proteomes" id="UP000238739"/>
    </source>
</evidence>
<proteinExistence type="predicted"/>
<comment type="caution">
    <text evidence="1">The sequence shown here is derived from an EMBL/GenBank/DDBJ whole genome shotgun (WGS) entry which is preliminary data.</text>
</comment>
<name>A0A2N9DUF1_9LACO</name>
<dbReference type="AlphaFoldDB" id="A0A2N9DUF1"/>
<evidence type="ECO:0000313" key="1">
    <source>
        <dbReference type="EMBL" id="SPC37713.1"/>
    </source>
</evidence>
<sequence length="47" mass="5728">MSFDVTKLSDQNLKRWFQANREPIIVTLRHPTTWLTKLNQLLIHFFE</sequence>
<keyword evidence="2" id="KW-1185">Reference proteome</keyword>
<organism evidence="1 2">
    <name type="scientific">Latilactobacillus fuchuensis</name>
    <dbReference type="NCBI Taxonomy" id="164393"/>
    <lineage>
        <taxon>Bacteria</taxon>
        <taxon>Bacillati</taxon>
        <taxon>Bacillota</taxon>
        <taxon>Bacilli</taxon>
        <taxon>Lactobacillales</taxon>
        <taxon>Lactobacillaceae</taxon>
        <taxon>Latilactobacillus</taxon>
    </lineage>
</organism>
<accession>A0A2N9DUF1</accession>
<reference evidence="1" key="1">
    <citation type="submission" date="2018-01" db="EMBL/GenBank/DDBJ databases">
        <authorList>
            <person name="Chaillou S."/>
        </authorList>
    </citation>
    <scope>NUCLEOTIDE SEQUENCE [LARGE SCALE GENOMIC DNA]</scope>
    <source>
        <strain evidence="1">MFPC41A2801</strain>
    </source>
</reference>
<protein>
    <submittedName>
        <fullName evidence="1">Uncharacterized protein</fullName>
    </submittedName>
</protein>
<dbReference type="Proteomes" id="UP000238739">
    <property type="component" value="Unassembled WGS sequence"/>
</dbReference>
<gene>
    <name evidence="1" type="ORF">LFUMFP_20012</name>
</gene>